<protein>
    <recommendedName>
        <fullName evidence="3 7">Signal peptidase I</fullName>
        <ecNumber evidence="3 7">3.4.21.89</ecNumber>
    </recommendedName>
</protein>
<feature type="domain" description="Peptidase S26" evidence="8">
    <location>
        <begin position="7"/>
        <end position="166"/>
    </location>
</feature>
<dbReference type="CDD" id="cd06530">
    <property type="entry name" value="S26_SPase_I"/>
    <property type="match status" value="1"/>
</dbReference>
<gene>
    <name evidence="9" type="ORF">UW36_C0003G0023</name>
</gene>
<dbReference type="STRING" id="1619110.UW36_C0003G0023"/>
<feature type="active site" evidence="6">
    <location>
        <position position="79"/>
    </location>
</feature>
<evidence type="ECO:0000256" key="3">
    <source>
        <dbReference type="ARBA" id="ARBA00013208"/>
    </source>
</evidence>
<comment type="caution">
    <text evidence="9">The sequence shown here is derived from an EMBL/GenBank/DDBJ whole genome shotgun (WGS) entry which is preliminary data.</text>
</comment>
<dbReference type="GO" id="GO:0009003">
    <property type="term" value="F:signal peptidase activity"/>
    <property type="evidence" value="ECO:0007669"/>
    <property type="project" value="UniProtKB-EC"/>
</dbReference>
<reference evidence="9 10" key="1">
    <citation type="journal article" date="2015" name="Nature">
        <title>rRNA introns, odd ribosomes, and small enigmatic genomes across a large radiation of phyla.</title>
        <authorList>
            <person name="Brown C.T."/>
            <person name="Hug L.A."/>
            <person name="Thomas B.C."/>
            <person name="Sharon I."/>
            <person name="Castelle C.J."/>
            <person name="Singh A."/>
            <person name="Wilkins M.J."/>
            <person name="Williams K.H."/>
            <person name="Banfield J.F."/>
        </authorList>
    </citation>
    <scope>NUCLEOTIDE SEQUENCE [LARGE SCALE GENOMIC DNA]</scope>
</reference>
<evidence type="ECO:0000256" key="4">
    <source>
        <dbReference type="ARBA" id="ARBA00022670"/>
    </source>
</evidence>
<evidence type="ECO:0000259" key="8">
    <source>
        <dbReference type="Pfam" id="PF10502"/>
    </source>
</evidence>
<evidence type="ECO:0000256" key="7">
    <source>
        <dbReference type="RuleBase" id="RU362042"/>
    </source>
</evidence>
<dbReference type="InterPro" id="IPR019533">
    <property type="entry name" value="Peptidase_S26"/>
</dbReference>
<dbReference type="EC" id="3.4.21.89" evidence="3 7"/>
<proteinExistence type="inferred from homology"/>
<feature type="active site" evidence="6">
    <location>
        <position position="36"/>
    </location>
</feature>
<evidence type="ECO:0000256" key="2">
    <source>
        <dbReference type="ARBA" id="ARBA00009370"/>
    </source>
</evidence>
<dbReference type="GO" id="GO:0006465">
    <property type="term" value="P:signal peptide processing"/>
    <property type="evidence" value="ECO:0007669"/>
    <property type="project" value="InterPro"/>
</dbReference>
<keyword evidence="7" id="KW-0812">Transmembrane</keyword>
<feature type="transmembrane region" description="Helical" evidence="7">
    <location>
        <begin position="12"/>
        <end position="30"/>
    </location>
</feature>
<dbReference type="InterPro" id="IPR036286">
    <property type="entry name" value="LexA/Signal_pep-like_sf"/>
</dbReference>
<organism evidence="9 10">
    <name type="scientific">candidate division WWE3 bacterium GW2011_GWA2_44_16</name>
    <dbReference type="NCBI Taxonomy" id="1619110"/>
    <lineage>
        <taxon>Bacteria</taxon>
        <taxon>Katanobacteria</taxon>
    </lineage>
</organism>
<evidence type="ECO:0000313" key="10">
    <source>
        <dbReference type="Proteomes" id="UP000034128"/>
    </source>
</evidence>
<dbReference type="NCBIfam" id="TIGR02227">
    <property type="entry name" value="sigpep_I_bact"/>
    <property type="match status" value="1"/>
</dbReference>
<name>A0A0G1HE12_UNCKA</name>
<evidence type="ECO:0000256" key="1">
    <source>
        <dbReference type="ARBA" id="ARBA00000677"/>
    </source>
</evidence>
<keyword evidence="7" id="KW-1133">Transmembrane helix</keyword>
<dbReference type="Gene3D" id="2.10.109.10">
    <property type="entry name" value="Umud Fragment, subunit A"/>
    <property type="match status" value="1"/>
</dbReference>
<sequence length="177" mass="19737">MKKSLVSFAETFIIGLFLSFLIMLFVGQSLEITGDSMYPTLKDNQRIIVEKVSYKSGVPKRGEIVVFRSFDNANVFLIKRVIAIPGDTFKMIGGKVYVNGSPLAENYLSQGAETESADDLMPYAVSPLPEKYYLVLGDNRAESYDSRAFGLVPLENFLGKAFIVYWPLGSVKRVNLL</sequence>
<evidence type="ECO:0000313" key="9">
    <source>
        <dbReference type="EMBL" id="KKT45591.1"/>
    </source>
</evidence>
<dbReference type="InterPro" id="IPR000223">
    <property type="entry name" value="Pept_S26A_signal_pept_1"/>
</dbReference>
<dbReference type="GO" id="GO:0016020">
    <property type="term" value="C:membrane"/>
    <property type="evidence" value="ECO:0007669"/>
    <property type="project" value="UniProtKB-SubCell"/>
</dbReference>
<dbReference type="GO" id="GO:0004252">
    <property type="term" value="F:serine-type endopeptidase activity"/>
    <property type="evidence" value="ECO:0007669"/>
    <property type="project" value="InterPro"/>
</dbReference>
<dbReference type="SUPFAM" id="SSF51306">
    <property type="entry name" value="LexA/Signal peptidase"/>
    <property type="match status" value="1"/>
</dbReference>
<dbReference type="InterPro" id="IPR019756">
    <property type="entry name" value="Pept_S26A_signal_pept_1_Ser-AS"/>
</dbReference>
<dbReference type="PRINTS" id="PR00727">
    <property type="entry name" value="LEADERPTASE"/>
</dbReference>
<dbReference type="Pfam" id="PF10502">
    <property type="entry name" value="Peptidase_S26"/>
    <property type="match status" value="1"/>
</dbReference>
<keyword evidence="5 7" id="KW-0378">Hydrolase</keyword>
<dbReference type="AlphaFoldDB" id="A0A0G1HE12"/>
<dbReference type="PROSITE" id="PS00501">
    <property type="entry name" value="SPASE_I_1"/>
    <property type="match status" value="1"/>
</dbReference>
<accession>A0A0G1HE12</accession>
<dbReference type="PROSITE" id="PS00761">
    <property type="entry name" value="SPASE_I_3"/>
    <property type="match status" value="1"/>
</dbReference>
<dbReference type="Proteomes" id="UP000034128">
    <property type="component" value="Unassembled WGS sequence"/>
</dbReference>
<comment type="catalytic activity">
    <reaction evidence="1 7">
        <text>Cleavage of hydrophobic, N-terminal signal or leader sequences from secreted and periplasmic proteins.</text>
        <dbReference type="EC" id="3.4.21.89"/>
    </reaction>
</comment>
<dbReference type="PANTHER" id="PTHR43390">
    <property type="entry name" value="SIGNAL PEPTIDASE I"/>
    <property type="match status" value="1"/>
</dbReference>
<evidence type="ECO:0000256" key="5">
    <source>
        <dbReference type="ARBA" id="ARBA00022801"/>
    </source>
</evidence>
<evidence type="ECO:0000256" key="6">
    <source>
        <dbReference type="PIRSR" id="PIRSR600223-1"/>
    </source>
</evidence>
<dbReference type="PANTHER" id="PTHR43390:SF1">
    <property type="entry name" value="CHLOROPLAST PROCESSING PEPTIDASE"/>
    <property type="match status" value="1"/>
</dbReference>
<keyword evidence="4 7" id="KW-0645">Protease</keyword>
<comment type="subcellular location">
    <subcellularLocation>
        <location evidence="7">Membrane</location>
        <topology evidence="7">Single-pass type II membrane protein</topology>
    </subcellularLocation>
</comment>
<comment type="similarity">
    <text evidence="2 7">Belongs to the peptidase S26 family.</text>
</comment>
<keyword evidence="7" id="KW-0472">Membrane</keyword>
<dbReference type="InterPro" id="IPR019758">
    <property type="entry name" value="Pept_S26A_signal_pept_1_CS"/>
</dbReference>
<dbReference type="EMBL" id="LCIA01000003">
    <property type="protein sequence ID" value="KKT45591.1"/>
    <property type="molecule type" value="Genomic_DNA"/>
</dbReference>